<evidence type="ECO:0000256" key="1">
    <source>
        <dbReference type="ARBA" id="ARBA00008694"/>
    </source>
</evidence>
<dbReference type="GO" id="GO:0008080">
    <property type="term" value="F:N-acetyltransferase activity"/>
    <property type="evidence" value="ECO:0007669"/>
    <property type="project" value="UniProtKB-ARBA"/>
</dbReference>
<dbReference type="PANTHER" id="PTHR10545">
    <property type="entry name" value="DIAMINE N-ACETYLTRANSFERASE"/>
    <property type="match status" value="1"/>
</dbReference>
<proteinExistence type="inferred from homology"/>
<evidence type="ECO:0000259" key="4">
    <source>
        <dbReference type="PROSITE" id="PS51186"/>
    </source>
</evidence>
<dbReference type="InterPro" id="IPR000182">
    <property type="entry name" value="GNAT_dom"/>
</dbReference>
<dbReference type="PANTHER" id="PTHR10545:SF29">
    <property type="entry name" value="GH14572P-RELATED"/>
    <property type="match status" value="1"/>
</dbReference>
<dbReference type="EMBL" id="QEAQ01000008">
    <property type="protein sequence ID" value="TPX61319.1"/>
    <property type="molecule type" value="Genomic_DNA"/>
</dbReference>
<reference evidence="5 6" key="1">
    <citation type="journal article" date="2019" name="Sci. Rep.">
        <title>Comparative genomics of chytrid fungi reveal insights into the obligate biotrophic and pathogenic lifestyle of Synchytrium endobioticum.</title>
        <authorList>
            <person name="van de Vossenberg B.T.L.H."/>
            <person name="Warris S."/>
            <person name="Nguyen H.D.T."/>
            <person name="van Gent-Pelzer M.P.E."/>
            <person name="Joly D.L."/>
            <person name="van de Geest H.C."/>
            <person name="Bonants P.J.M."/>
            <person name="Smith D.S."/>
            <person name="Levesque C.A."/>
            <person name="van der Lee T.A.J."/>
        </authorList>
    </citation>
    <scope>NUCLEOTIDE SEQUENCE [LARGE SCALE GENOMIC DNA]</scope>
    <source>
        <strain evidence="5 6">CBS 809.83</strain>
    </source>
</reference>
<dbReference type="AlphaFoldDB" id="A0A507EB53"/>
<dbReference type="CDD" id="cd04301">
    <property type="entry name" value="NAT_SF"/>
    <property type="match status" value="1"/>
</dbReference>
<protein>
    <recommendedName>
        <fullName evidence="4">N-acetyltransferase domain-containing protein</fullName>
    </recommendedName>
</protein>
<comment type="similarity">
    <text evidence="1">Belongs to the acetyltransferase family.</text>
</comment>
<dbReference type="Proteomes" id="UP000318582">
    <property type="component" value="Unassembled WGS sequence"/>
</dbReference>
<dbReference type="FunFam" id="3.40.630.30:FF:000064">
    <property type="entry name" value="GNAT family acetyltransferase"/>
    <property type="match status" value="1"/>
</dbReference>
<feature type="domain" description="N-acetyltransferase" evidence="4">
    <location>
        <begin position="7"/>
        <end position="170"/>
    </location>
</feature>
<accession>A0A507EB53</accession>
<evidence type="ECO:0000313" key="5">
    <source>
        <dbReference type="EMBL" id="TPX61319.1"/>
    </source>
</evidence>
<sequence>MPPKMNLTVRAATIEDCALIHHFTTSLAEFEHALDKVEATVASFQQTLFGPHPYAHVLFACDNGTAVGMALYFFNYSTWKGRPGLYLEDLVIAPEYRSRGVGTMLMSHVARVAVEKGCGRMEWAALDWNTPAIDFYVHKVKARQMSEWVGFRLENETLTDFAALASASASST</sequence>
<comment type="caution">
    <text evidence="5">The sequence shown here is derived from an EMBL/GenBank/DDBJ whole genome shotgun (WGS) entry which is preliminary data.</text>
</comment>
<organism evidence="5 6">
    <name type="scientific">Powellomyces hirtus</name>
    <dbReference type="NCBI Taxonomy" id="109895"/>
    <lineage>
        <taxon>Eukaryota</taxon>
        <taxon>Fungi</taxon>
        <taxon>Fungi incertae sedis</taxon>
        <taxon>Chytridiomycota</taxon>
        <taxon>Chytridiomycota incertae sedis</taxon>
        <taxon>Chytridiomycetes</taxon>
        <taxon>Spizellomycetales</taxon>
        <taxon>Powellomycetaceae</taxon>
        <taxon>Powellomyces</taxon>
    </lineage>
</organism>
<keyword evidence="2" id="KW-0808">Transferase</keyword>
<evidence type="ECO:0000313" key="6">
    <source>
        <dbReference type="Proteomes" id="UP000318582"/>
    </source>
</evidence>
<dbReference type="SUPFAM" id="SSF55729">
    <property type="entry name" value="Acyl-CoA N-acyltransferases (Nat)"/>
    <property type="match status" value="1"/>
</dbReference>
<dbReference type="STRING" id="109895.A0A507EB53"/>
<dbReference type="Pfam" id="PF00583">
    <property type="entry name" value="Acetyltransf_1"/>
    <property type="match status" value="1"/>
</dbReference>
<evidence type="ECO:0000256" key="3">
    <source>
        <dbReference type="ARBA" id="ARBA00023315"/>
    </source>
</evidence>
<gene>
    <name evidence="5" type="ORF">PhCBS80983_g01173</name>
</gene>
<dbReference type="InterPro" id="IPR016181">
    <property type="entry name" value="Acyl_CoA_acyltransferase"/>
</dbReference>
<name>A0A507EB53_9FUNG</name>
<dbReference type="InterPro" id="IPR051016">
    <property type="entry name" value="Diverse_Substrate_AcTransf"/>
</dbReference>
<keyword evidence="3" id="KW-0012">Acyltransferase</keyword>
<evidence type="ECO:0000256" key="2">
    <source>
        <dbReference type="ARBA" id="ARBA00022679"/>
    </source>
</evidence>
<dbReference type="PROSITE" id="PS51186">
    <property type="entry name" value="GNAT"/>
    <property type="match status" value="1"/>
</dbReference>
<keyword evidence="6" id="KW-1185">Reference proteome</keyword>
<dbReference type="Gene3D" id="3.40.630.30">
    <property type="match status" value="1"/>
</dbReference>